<accession>B1Y299</accession>
<gene>
    <name evidence="6" type="ordered locus">Lcho_3294</name>
</gene>
<evidence type="ECO:0000256" key="2">
    <source>
        <dbReference type="ARBA" id="ARBA00007639"/>
    </source>
</evidence>
<dbReference type="InterPro" id="IPR028082">
    <property type="entry name" value="Peripla_BP_I"/>
</dbReference>
<feature type="signal peptide" evidence="4">
    <location>
        <begin position="1"/>
        <end position="22"/>
    </location>
</feature>
<evidence type="ECO:0000256" key="1">
    <source>
        <dbReference type="ARBA" id="ARBA00004196"/>
    </source>
</evidence>
<dbReference type="GO" id="GO:0030313">
    <property type="term" value="C:cell envelope"/>
    <property type="evidence" value="ECO:0007669"/>
    <property type="project" value="UniProtKB-SubCell"/>
</dbReference>
<dbReference type="CDD" id="cd20004">
    <property type="entry name" value="PBP1_ABC_sugar_binding-like"/>
    <property type="match status" value="1"/>
</dbReference>
<dbReference type="GO" id="GO:0030246">
    <property type="term" value="F:carbohydrate binding"/>
    <property type="evidence" value="ECO:0007669"/>
    <property type="project" value="UniProtKB-ARBA"/>
</dbReference>
<dbReference type="AlphaFoldDB" id="B1Y299"/>
<dbReference type="HOGENOM" id="CLU_037628_3_3_4"/>
<evidence type="ECO:0000313" key="7">
    <source>
        <dbReference type="Proteomes" id="UP000001693"/>
    </source>
</evidence>
<comment type="subcellular location">
    <subcellularLocation>
        <location evidence="1">Cell envelope</location>
    </subcellularLocation>
</comment>
<evidence type="ECO:0000259" key="5">
    <source>
        <dbReference type="Pfam" id="PF13407"/>
    </source>
</evidence>
<dbReference type="EMBL" id="CP001013">
    <property type="protein sequence ID" value="ACB35552.1"/>
    <property type="molecule type" value="Genomic_DNA"/>
</dbReference>
<feature type="domain" description="Periplasmic binding protein" evidence="5">
    <location>
        <begin position="29"/>
        <end position="285"/>
    </location>
</feature>
<dbReference type="Gene3D" id="3.40.50.2300">
    <property type="match status" value="2"/>
</dbReference>
<evidence type="ECO:0000256" key="3">
    <source>
        <dbReference type="ARBA" id="ARBA00022729"/>
    </source>
</evidence>
<dbReference type="InterPro" id="IPR025997">
    <property type="entry name" value="SBP_2_dom"/>
</dbReference>
<dbReference type="PANTHER" id="PTHR46847:SF1">
    <property type="entry name" value="D-ALLOSE-BINDING PERIPLASMIC PROTEIN-RELATED"/>
    <property type="match status" value="1"/>
</dbReference>
<dbReference type="STRING" id="395495.Lcho_3294"/>
<dbReference type="OrthoDB" id="250606at2"/>
<feature type="chain" id="PRO_5002771097" evidence="4">
    <location>
        <begin position="23"/>
        <end position="318"/>
    </location>
</feature>
<evidence type="ECO:0000256" key="4">
    <source>
        <dbReference type="SAM" id="SignalP"/>
    </source>
</evidence>
<dbReference type="RefSeq" id="WP_012348299.1">
    <property type="nucleotide sequence ID" value="NC_010524.1"/>
</dbReference>
<dbReference type="eggNOG" id="COG1879">
    <property type="taxonomic scope" value="Bacteria"/>
</dbReference>
<proteinExistence type="inferred from homology"/>
<comment type="similarity">
    <text evidence="2">Belongs to the bacterial solute-binding protein 2 family.</text>
</comment>
<sequence length="318" mass="34752" precursor="true">MKKYLTFLFACWVLLSSGSAWPADNKLNIVFIPKSSDQMFWDLMRNGVERAMQEEGQIDLTWRGPAYNDDTDSQIRILQYYTRAGVDAIVITPTDRSRLVGPVEQAVRMGIKVVVVDSALDGSGHLQFVTTDNHASGQLAARQLAELMGQRGRVVLLRTVAGSASTDDRARGFIDYLSANAPAISIVADVYGGGSAGKARHSASALLAKSADFDAIFAVNESATDGMLRALREAGLAGRKRFIGFDSTPFLLEGLEKKEIDGLIVQDPDRMGYLAIKAVVAALRNRPIKESVIHTGTTLVTRANFRRPEIKKLMCVRC</sequence>
<name>B1Y299_LEPCP</name>
<dbReference type="PANTHER" id="PTHR46847">
    <property type="entry name" value="D-ALLOSE-BINDING PERIPLASMIC PROTEIN-RELATED"/>
    <property type="match status" value="1"/>
</dbReference>
<dbReference type="Proteomes" id="UP000001693">
    <property type="component" value="Chromosome"/>
</dbReference>
<reference evidence="6 7" key="1">
    <citation type="submission" date="2008-03" db="EMBL/GenBank/DDBJ databases">
        <title>Complete sequence of Leptothrix cholodnii SP-6.</title>
        <authorList>
            <consortium name="US DOE Joint Genome Institute"/>
            <person name="Copeland A."/>
            <person name="Lucas S."/>
            <person name="Lapidus A."/>
            <person name="Glavina del Rio T."/>
            <person name="Dalin E."/>
            <person name="Tice H."/>
            <person name="Bruce D."/>
            <person name="Goodwin L."/>
            <person name="Pitluck S."/>
            <person name="Chertkov O."/>
            <person name="Brettin T."/>
            <person name="Detter J.C."/>
            <person name="Han C."/>
            <person name="Kuske C.R."/>
            <person name="Schmutz J."/>
            <person name="Larimer F."/>
            <person name="Land M."/>
            <person name="Hauser L."/>
            <person name="Kyrpides N."/>
            <person name="Lykidis A."/>
            <person name="Emerson D."/>
            <person name="Richardson P."/>
        </authorList>
    </citation>
    <scope>NUCLEOTIDE SEQUENCE [LARGE SCALE GENOMIC DNA]</scope>
    <source>
        <strain evidence="7">ATCC 51168 / LMG 8142 / SP-6</strain>
    </source>
</reference>
<organism evidence="6 7">
    <name type="scientific">Leptothrix cholodnii (strain ATCC 51168 / LMG 8142 / SP-6)</name>
    <name type="common">Leptothrix discophora (strain SP-6)</name>
    <dbReference type="NCBI Taxonomy" id="395495"/>
    <lineage>
        <taxon>Bacteria</taxon>
        <taxon>Pseudomonadati</taxon>
        <taxon>Pseudomonadota</taxon>
        <taxon>Betaproteobacteria</taxon>
        <taxon>Burkholderiales</taxon>
        <taxon>Sphaerotilaceae</taxon>
        <taxon>Leptothrix</taxon>
    </lineage>
</organism>
<keyword evidence="3 4" id="KW-0732">Signal</keyword>
<protein>
    <submittedName>
        <fullName evidence="6">Periplasmic binding protein/LacI transcriptional regulator</fullName>
    </submittedName>
</protein>
<dbReference type="Pfam" id="PF13407">
    <property type="entry name" value="Peripla_BP_4"/>
    <property type="match status" value="1"/>
</dbReference>
<dbReference type="SUPFAM" id="SSF53822">
    <property type="entry name" value="Periplasmic binding protein-like I"/>
    <property type="match status" value="1"/>
</dbReference>
<keyword evidence="7" id="KW-1185">Reference proteome</keyword>
<evidence type="ECO:0000313" key="6">
    <source>
        <dbReference type="EMBL" id="ACB35552.1"/>
    </source>
</evidence>
<dbReference type="KEGG" id="lch:Lcho_3294"/>